<name>A0A6P1E2K9_9GAMM</name>
<dbReference type="Pfam" id="PF11742">
    <property type="entry name" value="DUF3302"/>
    <property type="match status" value="1"/>
</dbReference>
<comment type="caution">
    <text evidence="3">The sequence shown here is derived from an EMBL/GenBank/DDBJ whole genome shotgun (WGS) entry which is preliminary data.</text>
</comment>
<protein>
    <submittedName>
        <fullName evidence="3">DUF3302 domain-containing protein</fullName>
    </submittedName>
</protein>
<keyword evidence="2" id="KW-0472">Membrane</keyword>
<feature type="transmembrane region" description="Helical" evidence="2">
    <location>
        <begin position="6"/>
        <end position="30"/>
    </location>
</feature>
<keyword evidence="4" id="KW-1185">Reference proteome</keyword>
<dbReference type="Proteomes" id="UP000471640">
    <property type="component" value="Unassembled WGS sequence"/>
</dbReference>
<gene>
    <name evidence="3" type="ORF">G3480_24655</name>
</gene>
<evidence type="ECO:0000256" key="2">
    <source>
        <dbReference type="SAM" id="Phobius"/>
    </source>
</evidence>
<feature type="region of interest" description="Disordered" evidence="1">
    <location>
        <begin position="83"/>
        <end position="111"/>
    </location>
</feature>
<dbReference type="InterPro" id="IPR011223">
    <property type="entry name" value="UCP028770"/>
</dbReference>
<dbReference type="RefSeq" id="WP_164656876.1">
    <property type="nucleotide sequence ID" value="NZ_JAAIJR010000205.1"/>
</dbReference>
<proteinExistence type="predicted"/>
<evidence type="ECO:0000313" key="3">
    <source>
        <dbReference type="EMBL" id="NEX23443.1"/>
    </source>
</evidence>
<accession>A0A6P1E2K9</accession>
<feature type="transmembrane region" description="Helical" evidence="2">
    <location>
        <begin position="51"/>
        <end position="72"/>
    </location>
</feature>
<reference evidence="4" key="1">
    <citation type="journal article" date="2020" name="Microbiol. Resour. Announc.">
        <title>Draft Genome Sequences of Thiorhodococcus mannitoliphagus and Thiorhodococcus minor, Purple Sulfur Photosynthetic Bacteria in the Gammaproteobacterial Family Chromatiaceae.</title>
        <authorList>
            <person name="Aviles F.A."/>
            <person name="Meyer T.E."/>
            <person name="Kyndt J.A."/>
        </authorList>
    </citation>
    <scope>NUCLEOTIDE SEQUENCE [LARGE SCALE GENOMIC DNA]</scope>
    <source>
        <strain evidence="4">DSM 18266</strain>
    </source>
</reference>
<evidence type="ECO:0000313" key="4">
    <source>
        <dbReference type="Proteomes" id="UP000471640"/>
    </source>
</evidence>
<dbReference type="EMBL" id="JAAIJR010000205">
    <property type="protein sequence ID" value="NEX23443.1"/>
    <property type="molecule type" value="Genomic_DNA"/>
</dbReference>
<reference evidence="3 4" key="2">
    <citation type="submission" date="2020-02" db="EMBL/GenBank/DDBJ databases">
        <title>Genome sequences of Thiorhodococcus mannitoliphagus and Thiorhodococcus minor, purple sulfur photosynthetic bacteria in the gammaproteobacterial family, Chromatiaceae.</title>
        <authorList>
            <person name="Aviles F.A."/>
            <person name="Meyer T.E."/>
            <person name="Kyndt J.A."/>
        </authorList>
    </citation>
    <scope>NUCLEOTIDE SEQUENCE [LARGE SCALE GENOMIC DNA]</scope>
    <source>
        <strain evidence="3 4">DSM 18266</strain>
    </source>
</reference>
<dbReference type="AlphaFoldDB" id="A0A6P1E2K9"/>
<sequence>MADNPQALMAVSLGLILCCIIIIVLFIIFVHTMPGKIARKRGNAQAEAIEILSLLGLIIFPLWMAALVWAFVQPFTVPVELVGRDDHRSPEPEPEPALVESDAPATAKGEA</sequence>
<organism evidence="3 4">
    <name type="scientific">Thiorhodococcus mannitoliphagus</name>
    <dbReference type="NCBI Taxonomy" id="329406"/>
    <lineage>
        <taxon>Bacteria</taxon>
        <taxon>Pseudomonadati</taxon>
        <taxon>Pseudomonadota</taxon>
        <taxon>Gammaproteobacteria</taxon>
        <taxon>Chromatiales</taxon>
        <taxon>Chromatiaceae</taxon>
        <taxon>Thiorhodococcus</taxon>
    </lineage>
</organism>
<keyword evidence="2" id="KW-1133">Transmembrane helix</keyword>
<evidence type="ECO:0000256" key="1">
    <source>
        <dbReference type="SAM" id="MobiDB-lite"/>
    </source>
</evidence>
<keyword evidence="2" id="KW-0812">Transmembrane</keyword>